<dbReference type="Pfam" id="PF04773">
    <property type="entry name" value="FecR"/>
    <property type="match status" value="1"/>
</dbReference>
<evidence type="ECO:0000256" key="1">
    <source>
        <dbReference type="SAM" id="Phobius"/>
    </source>
</evidence>
<dbReference type="RefSeq" id="WP_379075060.1">
    <property type="nucleotide sequence ID" value="NZ_JBHTJW010000002.1"/>
</dbReference>
<dbReference type="Proteomes" id="UP001597106">
    <property type="component" value="Unassembled WGS sequence"/>
</dbReference>
<proteinExistence type="predicted"/>
<evidence type="ECO:0000259" key="2">
    <source>
        <dbReference type="Pfam" id="PF04773"/>
    </source>
</evidence>
<evidence type="ECO:0000313" key="4">
    <source>
        <dbReference type="EMBL" id="MFD0929449.1"/>
    </source>
</evidence>
<dbReference type="Pfam" id="PF16220">
    <property type="entry name" value="DUF4880"/>
    <property type="match status" value="1"/>
</dbReference>
<evidence type="ECO:0000259" key="3">
    <source>
        <dbReference type="Pfam" id="PF16220"/>
    </source>
</evidence>
<keyword evidence="5" id="KW-1185">Reference proteome</keyword>
<dbReference type="Gene3D" id="2.60.120.1440">
    <property type="match status" value="1"/>
</dbReference>
<feature type="domain" description="FecR protein" evidence="2">
    <location>
        <begin position="121"/>
        <end position="212"/>
    </location>
</feature>
<dbReference type="InterPro" id="IPR032623">
    <property type="entry name" value="FecR_N"/>
</dbReference>
<reference evidence="5" key="1">
    <citation type="journal article" date="2019" name="Int. J. Syst. Evol. Microbiol.">
        <title>The Global Catalogue of Microorganisms (GCM) 10K type strain sequencing project: providing services to taxonomists for standard genome sequencing and annotation.</title>
        <authorList>
            <consortium name="The Broad Institute Genomics Platform"/>
            <consortium name="The Broad Institute Genome Sequencing Center for Infectious Disease"/>
            <person name="Wu L."/>
            <person name="Ma J."/>
        </authorList>
    </citation>
    <scope>NUCLEOTIDE SEQUENCE [LARGE SCALE GENOMIC DNA]</scope>
    <source>
        <strain evidence="5">CCUG 59685</strain>
    </source>
</reference>
<organism evidence="4 5">
    <name type="scientific">Methylophilus glucosoxydans</name>
    <dbReference type="NCBI Taxonomy" id="752553"/>
    <lineage>
        <taxon>Bacteria</taxon>
        <taxon>Pseudomonadati</taxon>
        <taxon>Pseudomonadota</taxon>
        <taxon>Betaproteobacteria</taxon>
        <taxon>Nitrosomonadales</taxon>
        <taxon>Methylophilaceae</taxon>
        <taxon>Methylophilus</taxon>
    </lineage>
</organism>
<dbReference type="PIRSF" id="PIRSF018266">
    <property type="entry name" value="FecR"/>
    <property type="match status" value="1"/>
</dbReference>
<feature type="transmembrane region" description="Helical" evidence="1">
    <location>
        <begin position="87"/>
        <end position="104"/>
    </location>
</feature>
<name>A0ABW3GGT1_9PROT</name>
<keyword evidence="1" id="KW-1133">Transmembrane helix</keyword>
<dbReference type="PANTHER" id="PTHR30273:SF2">
    <property type="entry name" value="PROTEIN FECR"/>
    <property type="match status" value="1"/>
</dbReference>
<evidence type="ECO:0000313" key="5">
    <source>
        <dbReference type="Proteomes" id="UP001597106"/>
    </source>
</evidence>
<accession>A0ABW3GGT1</accession>
<keyword evidence="1" id="KW-0812">Transmembrane</keyword>
<protein>
    <submittedName>
        <fullName evidence="4">FecR family protein</fullName>
    </submittedName>
</protein>
<comment type="caution">
    <text evidence="4">The sequence shown here is derived from an EMBL/GenBank/DDBJ whole genome shotgun (WGS) entry which is preliminary data.</text>
</comment>
<dbReference type="EMBL" id="JBHTJW010000002">
    <property type="protein sequence ID" value="MFD0929449.1"/>
    <property type="molecule type" value="Genomic_DNA"/>
</dbReference>
<dbReference type="InterPro" id="IPR012373">
    <property type="entry name" value="Ferrdict_sens_TM"/>
</dbReference>
<dbReference type="InterPro" id="IPR006860">
    <property type="entry name" value="FecR"/>
</dbReference>
<keyword evidence="1" id="KW-0472">Membrane</keyword>
<dbReference type="PANTHER" id="PTHR30273">
    <property type="entry name" value="PERIPLASMIC SIGNAL SENSOR AND SIGMA FACTOR ACTIVATOR FECR-RELATED"/>
    <property type="match status" value="1"/>
</dbReference>
<gene>
    <name evidence="4" type="ORF">ACFQ1T_06610</name>
</gene>
<sequence length="326" mass="36518">MHKHDEAIRQAAVRWYMRMREAAPDAPERTTFEVWLMTDRRHQAAYQMVESTMEDFSSTERLKALSSAMSQKQYFEQSARRKKLSKLGSGLALMLLCVGLGFFGRSQYVQWQALPLSTQVHTTSVAQLSKQTLADGSVITANANTTMEIVYYRHQRLIKLSRGEAIFEVTKDAERPFVVETPQAKVTVLGTRFAVNQLSKKVRISVDHGRVQVGRSDGSAPTLILHNGEVAEIEPNSTPHKVNRQAADSFSFISGRIVFDRADMFEVADTLSRYRNPPVHAAFAAETPKVNAVLKISELERFISTLPQSVPVSVKPKEDALVIAPK</sequence>
<feature type="domain" description="FecR N-terminal" evidence="3">
    <location>
        <begin position="10"/>
        <end position="51"/>
    </location>
</feature>